<protein>
    <submittedName>
        <fullName evidence="7">Cytochrome c biogenesis protein ResB</fullName>
    </submittedName>
</protein>
<gene>
    <name evidence="7" type="ORF">D1614_25330</name>
</gene>
<feature type="non-terminal residue" evidence="7">
    <location>
        <position position="1"/>
    </location>
</feature>
<dbReference type="InterPro" id="IPR007816">
    <property type="entry name" value="ResB-like_domain"/>
</dbReference>
<evidence type="ECO:0000256" key="2">
    <source>
        <dbReference type="ARBA" id="ARBA00022692"/>
    </source>
</evidence>
<keyword evidence="8" id="KW-1185">Reference proteome</keyword>
<evidence type="ECO:0000259" key="6">
    <source>
        <dbReference type="Pfam" id="PF05140"/>
    </source>
</evidence>
<evidence type="ECO:0000313" key="7">
    <source>
        <dbReference type="EMBL" id="RIJ43268.1"/>
    </source>
</evidence>
<reference evidence="7 8" key="1">
    <citation type="submission" date="2018-08" db="EMBL/GenBank/DDBJ databases">
        <title>Pallidiluteibacterium maritimus gen. nov., sp. nov., isolated from coastal sediment.</title>
        <authorList>
            <person name="Zhou L.Y."/>
        </authorList>
    </citation>
    <scope>NUCLEOTIDE SEQUENCE [LARGE SCALE GENOMIC DNA]</scope>
    <source>
        <strain evidence="7 8">XSD2</strain>
    </source>
</reference>
<sequence length="169" mass="18664">DFRLMNIESITDASGKPDARGVARKSLSQPIESRLGAAANTESQKVLRNVGPSVQYKLRDRNGQAREYNNYMVPVQLDGQSVFLAGMRESPNEPFRYLRIPADDQGSVTDWMRLRAALQDRATRAEAARRFALASMPGADKTELRTQLAESALHALNLFAGSTRPSPDS</sequence>
<comment type="subcellular location">
    <subcellularLocation>
        <location evidence="1">Membrane</location>
        <topology evidence="1">Multi-pass membrane protein</topology>
    </subcellularLocation>
</comment>
<evidence type="ECO:0000256" key="1">
    <source>
        <dbReference type="ARBA" id="ARBA00004141"/>
    </source>
</evidence>
<feature type="domain" description="ResB-like" evidence="6">
    <location>
        <begin position="35"/>
        <end position="138"/>
    </location>
</feature>
<evidence type="ECO:0000256" key="5">
    <source>
        <dbReference type="ARBA" id="ARBA00023136"/>
    </source>
</evidence>
<keyword evidence="4" id="KW-1133">Transmembrane helix</keyword>
<organism evidence="7 8">
    <name type="scientific">Maribellus luteus</name>
    <dbReference type="NCBI Taxonomy" id="2305463"/>
    <lineage>
        <taxon>Bacteria</taxon>
        <taxon>Pseudomonadati</taxon>
        <taxon>Bacteroidota</taxon>
        <taxon>Bacteroidia</taxon>
        <taxon>Marinilabiliales</taxon>
        <taxon>Prolixibacteraceae</taxon>
        <taxon>Maribellus</taxon>
    </lineage>
</organism>
<dbReference type="AlphaFoldDB" id="A0A399SJ74"/>
<proteinExistence type="predicted"/>
<dbReference type="Proteomes" id="UP000265926">
    <property type="component" value="Unassembled WGS sequence"/>
</dbReference>
<feature type="non-terminal residue" evidence="7">
    <location>
        <position position="169"/>
    </location>
</feature>
<dbReference type="GO" id="GO:0016020">
    <property type="term" value="C:membrane"/>
    <property type="evidence" value="ECO:0007669"/>
    <property type="project" value="UniProtKB-SubCell"/>
</dbReference>
<keyword evidence="2" id="KW-0812">Transmembrane</keyword>
<evidence type="ECO:0000256" key="4">
    <source>
        <dbReference type="ARBA" id="ARBA00022989"/>
    </source>
</evidence>
<dbReference type="EMBL" id="QWGR01000324">
    <property type="protein sequence ID" value="RIJ43268.1"/>
    <property type="molecule type" value="Genomic_DNA"/>
</dbReference>
<evidence type="ECO:0000256" key="3">
    <source>
        <dbReference type="ARBA" id="ARBA00022748"/>
    </source>
</evidence>
<keyword evidence="5" id="KW-0472">Membrane</keyword>
<accession>A0A399SJ74</accession>
<dbReference type="Pfam" id="PF05140">
    <property type="entry name" value="ResB"/>
    <property type="match status" value="1"/>
</dbReference>
<name>A0A399SJ74_9BACT</name>
<dbReference type="GO" id="GO:0017004">
    <property type="term" value="P:cytochrome complex assembly"/>
    <property type="evidence" value="ECO:0007669"/>
    <property type="project" value="UniProtKB-KW"/>
</dbReference>
<evidence type="ECO:0000313" key="8">
    <source>
        <dbReference type="Proteomes" id="UP000265926"/>
    </source>
</evidence>
<keyword evidence="3" id="KW-0201">Cytochrome c-type biogenesis</keyword>
<comment type="caution">
    <text evidence="7">The sequence shown here is derived from an EMBL/GenBank/DDBJ whole genome shotgun (WGS) entry which is preliminary data.</text>
</comment>